<keyword evidence="2 6" id="KW-0812">Transmembrane</keyword>
<dbReference type="GO" id="GO:0016020">
    <property type="term" value="C:membrane"/>
    <property type="evidence" value="ECO:0007669"/>
    <property type="project" value="UniProtKB-SubCell"/>
</dbReference>
<comment type="subcellular location">
    <subcellularLocation>
        <location evidence="1">Membrane</location>
        <topology evidence="1">Multi-pass membrane protein</topology>
    </subcellularLocation>
</comment>
<dbReference type="GO" id="GO:0005794">
    <property type="term" value="C:Golgi apparatus"/>
    <property type="evidence" value="ECO:0007669"/>
    <property type="project" value="TreeGrafter"/>
</dbReference>
<dbReference type="EMBL" id="JAESDN010000001">
    <property type="protein sequence ID" value="KAG7059209.1"/>
    <property type="molecule type" value="Genomic_DNA"/>
</dbReference>
<feature type="region of interest" description="Disordered" evidence="5">
    <location>
        <begin position="311"/>
        <end position="373"/>
    </location>
</feature>
<keyword evidence="3 6" id="KW-1133">Transmembrane helix</keyword>
<evidence type="ECO:0000313" key="7">
    <source>
        <dbReference type="EMBL" id="KAG7059209.1"/>
    </source>
</evidence>
<keyword evidence="8" id="KW-1185">Reference proteome</keyword>
<dbReference type="PANTHER" id="PTHR19317">
    <property type="entry name" value="PRENYLATED RAB ACCEPTOR 1-RELATED"/>
    <property type="match status" value="1"/>
</dbReference>
<evidence type="ECO:0000256" key="6">
    <source>
        <dbReference type="SAM" id="Phobius"/>
    </source>
</evidence>
<reference evidence="7" key="1">
    <citation type="submission" date="2021-05" db="EMBL/GenBank/DDBJ databases">
        <title>Comparative genomics of three Colletotrichum scovillei strains and genetic complementation revealed genes involved fungal growth and virulence on chili pepper.</title>
        <authorList>
            <person name="Hsieh D.-K."/>
            <person name="Chuang S.-C."/>
            <person name="Chen C.-Y."/>
            <person name="Chao Y.-T."/>
            <person name="Lu M.-Y.J."/>
            <person name="Lee M.-H."/>
            <person name="Shih M.-C."/>
        </authorList>
    </citation>
    <scope>NUCLEOTIDE SEQUENCE</scope>
    <source>
        <strain evidence="7">Coll-153</strain>
    </source>
</reference>
<comment type="caution">
    <text evidence="7">The sequence shown here is derived from an EMBL/GenBank/DDBJ whole genome shotgun (WGS) entry which is preliminary data.</text>
</comment>
<feature type="region of interest" description="Disordered" evidence="5">
    <location>
        <begin position="256"/>
        <end position="278"/>
    </location>
</feature>
<proteinExistence type="predicted"/>
<dbReference type="Pfam" id="PF03208">
    <property type="entry name" value="PRA1"/>
    <property type="match status" value="1"/>
</dbReference>
<evidence type="ECO:0000256" key="2">
    <source>
        <dbReference type="ARBA" id="ARBA00022692"/>
    </source>
</evidence>
<feature type="compositionally biased region" description="Acidic residues" evidence="5">
    <location>
        <begin position="595"/>
        <end position="609"/>
    </location>
</feature>
<feature type="compositionally biased region" description="Low complexity" evidence="5">
    <location>
        <begin position="532"/>
        <end position="543"/>
    </location>
</feature>
<evidence type="ECO:0000313" key="8">
    <source>
        <dbReference type="Proteomes" id="UP000699042"/>
    </source>
</evidence>
<feature type="compositionally biased region" description="Basic and acidic residues" evidence="5">
    <location>
        <begin position="638"/>
        <end position="657"/>
    </location>
</feature>
<feature type="compositionally biased region" description="Acidic residues" evidence="5">
    <location>
        <begin position="335"/>
        <end position="364"/>
    </location>
</feature>
<feature type="compositionally biased region" description="Basic residues" evidence="5">
    <location>
        <begin position="21"/>
        <end position="32"/>
    </location>
</feature>
<feature type="compositionally biased region" description="Basic residues" evidence="5">
    <location>
        <begin position="667"/>
        <end position="679"/>
    </location>
</feature>
<evidence type="ECO:0000256" key="4">
    <source>
        <dbReference type="ARBA" id="ARBA00023136"/>
    </source>
</evidence>
<feature type="region of interest" description="Disordered" evidence="5">
    <location>
        <begin position="412"/>
        <end position="679"/>
    </location>
</feature>
<dbReference type="PANTHER" id="PTHR19317:SF0">
    <property type="entry name" value="PRENYLATED RAB ACCEPTOR PROTEIN 1"/>
    <property type="match status" value="1"/>
</dbReference>
<evidence type="ECO:0000256" key="5">
    <source>
        <dbReference type="SAM" id="MobiDB-lite"/>
    </source>
</evidence>
<feature type="compositionally biased region" description="Low complexity" evidence="5">
    <location>
        <begin position="485"/>
        <end position="500"/>
    </location>
</feature>
<feature type="transmembrane region" description="Helical" evidence="6">
    <location>
        <begin position="224"/>
        <end position="241"/>
    </location>
</feature>
<feature type="compositionally biased region" description="Basic and acidic residues" evidence="5">
    <location>
        <begin position="412"/>
        <end position="430"/>
    </location>
</feature>
<sequence>MTRKKSLPWLMEGRTEPPRPRRDKRQQYHHHHTSSSTLLSLCLVSTNLLPHLGPKFCLQHHACPSPKAAFFSLYRPLGTFHRPKIPIDALTNRLGLQERFNSMRSGGLSGRFANLRPVGEFFDMKRLSKPANFGEVQSRWNYNLSYFSSNYSVVFLMLSVYALLTNWLLLFDIIFVIAGMFLIGKLDGRDLEIGSFKATTSQLWTGLLVISVPLGLYASPFATLLWLVGASGVVILGHAAFMDKPIDEAFSGEAWGRPSRRGRRKQGAAQQGSWEDGTRVVEELEETEMDNSDTQGVGLVSRGKRFASDPLRFTGTDVGERTTALRRGYDYQHSDDDEDDSEDDSEDSEESSSEDEEEEEEIDWDQLSPRERDEALAQRALARIRRAQERGKLEVNLSKEEMAALERRRKRIEKEARKQERKQRREKEQRFAIPLSQFQPTSSRRRSPTLALEDDLPRHPSPGTFANVQDGGAMPPMGYFPPPNASRTRPRSATSASQRPTSRIMGERGSSPFNYAYVQGPPGQRLPSDNMSPASSTSSLPKSRNGVDPFQFQTEGPASAARRNVSGSTDGRRTSVAPPTGRGGRAPRGPPPEESSSEESSEASSEESTSDGIGNGAQIVEPPQRPPSSGPTTRRGRKEAVAVEEAAAREPAREVSRGKKSANPSPSKRKPTGGRRKKK</sequence>
<feature type="transmembrane region" description="Helical" evidence="6">
    <location>
        <begin position="198"/>
        <end position="218"/>
    </location>
</feature>
<evidence type="ECO:0000256" key="1">
    <source>
        <dbReference type="ARBA" id="ARBA00004141"/>
    </source>
</evidence>
<evidence type="ECO:0000256" key="3">
    <source>
        <dbReference type="ARBA" id="ARBA00022989"/>
    </source>
</evidence>
<protein>
    <submittedName>
        <fullName evidence="7">Prenylated Rab acceptor 1</fullName>
    </submittedName>
</protein>
<organism evidence="7 8">
    <name type="scientific">Colletotrichum scovillei</name>
    <dbReference type="NCBI Taxonomy" id="1209932"/>
    <lineage>
        <taxon>Eukaryota</taxon>
        <taxon>Fungi</taxon>
        <taxon>Dikarya</taxon>
        <taxon>Ascomycota</taxon>
        <taxon>Pezizomycotina</taxon>
        <taxon>Sordariomycetes</taxon>
        <taxon>Hypocreomycetidae</taxon>
        <taxon>Glomerellales</taxon>
        <taxon>Glomerellaceae</taxon>
        <taxon>Colletotrichum</taxon>
        <taxon>Colletotrichum acutatum species complex</taxon>
    </lineage>
</organism>
<accession>A0A9P7RJH6</accession>
<gene>
    <name evidence="7" type="ORF">JMJ77_006577</name>
</gene>
<dbReference type="InterPro" id="IPR004895">
    <property type="entry name" value="Prenylated_rab_accept_PRA1"/>
</dbReference>
<feature type="transmembrane region" description="Helical" evidence="6">
    <location>
        <begin position="167"/>
        <end position="186"/>
    </location>
</feature>
<dbReference type="AlphaFoldDB" id="A0A9P7RJH6"/>
<name>A0A9P7RJH6_9PEZI</name>
<dbReference type="Proteomes" id="UP000699042">
    <property type="component" value="Unassembled WGS sequence"/>
</dbReference>
<keyword evidence="4 6" id="KW-0472">Membrane</keyword>
<feature type="region of interest" description="Disordered" evidence="5">
    <location>
        <begin position="1"/>
        <end position="32"/>
    </location>
</feature>